<dbReference type="AlphaFoldDB" id="A0A956SGC6"/>
<feature type="transmembrane region" description="Helical" evidence="5">
    <location>
        <begin position="62"/>
        <end position="90"/>
    </location>
</feature>
<organism evidence="6 7">
    <name type="scientific">Eiseniibacteriota bacterium</name>
    <dbReference type="NCBI Taxonomy" id="2212470"/>
    <lineage>
        <taxon>Bacteria</taxon>
        <taxon>Candidatus Eiseniibacteriota</taxon>
    </lineage>
</organism>
<sequence>MATLIDILLGLAFILTALAGLRNGYFRELFSLIGLALGVYAALRFTGPVADLTGLSFLRSEFGATILFVVVFIIVFIVASLLGSLLAGVWEGKSPGFASRAVGFLLGAFRGYLLVVVMGGAVVFLADVGSQSLATSRVLPWLGTGIRIGAHVLPDDLGANLEERWDAIPFQPAWKKQGVPI</sequence>
<evidence type="ECO:0000313" key="6">
    <source>
        <dbReference type="EMBL" id="MCA9757238.1"/>
    </source>
</evidence>
<evidence type="ECO:0000313" key="7">
    <source>
        <dbReference type="Proteomes" id="UP000739538"/>
    </source>
</evidence>
<reference evidence="6" key="1">
    <citation type="submission" date="2020-04" db="EMBL/GenBank/DDBJ databases">
        <authorList>
            <person name="Zhang T."/>
        </authorList>
    </citation>
    <scope>NUCLEOTIDE SEQUENCE</scope>
    <source>
        <strain evidence="6">HKST-UBA02</strain>
    </source>
</reference>
<dbReference type="GO" id="GO:0009403">
    <property type="term" value="P:toxin biosynthetic process"/>
    <property type="evidence" value="ECO:0007669"/>
    <property type="project" value="InterPro"/>
</dbReference>
<reference evidence="6" key="2">
    <citation type="journal article" date="2021" name="Microbiome">
        <title>Successional dynamics and alternative stable states in a saline activated sludge microbial community over 9 years.</title>
        <authorList>
            <person name="Wang Y."/>
            <person name="Ye J."/>
            <person name="Ju F."/>
            <person name="Liu L."/>
            <person name="Boyd J.A."/>
            <person name="Deng Y."/>
            <person name="Parks D.H."/>
            <person name="Jiang X."/>
            <person name="Yin X."/>
            <person name="Woodcroft B.J."/>
            <person name="Tyson G.W."/>
            <person name="Hugenholtz P."/>
            <person name="Polz M.F."/>
            <person name="Zhang T."/>
        </authorList>
    </citation>
    <scope>NUCLEOTIDE SEQUENCE</scope>
    <source>
        <strain evidence="6">HKST-UBA02</strain>
    </source>
</reference>
<keyword evidence="3 5" id="KW-1133">Transmembrane helix</keyword>
<evidence type="ECO:0000256" key="1">
    <source>
        <dbReference type="ARBA" id="ARBA00004141"/>
    </source>
</evidence>
<keyword evidence="4 5" id="KW-0472">Membrane</keyword>
<dbReference type="Pfam" id="PF02674">
    <property type="entry name" value="Colicin_V"/>
    <property type="match status" value="1"/>
</dbReference>
<evidence type="ECO:0000256" key="3">
    <source>
        <dbReference type="ARBA" id="ARBA00022989"/>
    </source>
</evidence>
<gene>
    <name evidence="6" type="ORF">KDA27_15640</name>
</gene>
<accession>A0A956SGC6</accession>
<keyword evidence="2 5" id="KW-0812">Transmembrane</keyword>
<comment type="caution">
    <text evidence="6">The sequence shown here is derived from an EMBL/GenBank/DDBJ whole genome shotgun (WGS) entry which is preliminary data.</text>
</comment>
<name>A0A956SGC6_UNCEI</name>
<feature type="transmembrane region" description="Helical" evidence="5">
    <location>
        <begin position="102"/>
        <end position="126"/>
    </location>
</feature>
<comment type="subcellular location">
    <subcellularLocation>
        <location evidence="1">Membrane</location>
        <topology evidence="1">Multi-pass membrane protein</topology>
    </subcellularLocation>
</comment>
<protein>
    <submittedName>
        <fullName evidence="6">CvpA family protein</fullName>
    </submittedName>
</protein>
<evidence type="ECO:0000256" key="4">
    <source>
        <dbReference type="ARBA" id="ARBA00023136"/>
    </source>
</evidence>
<dbReference type="Proteomes" id="UP000739538">
    <property type="component" value="Unassembled WGS sequence"/>
</dbReference>
<evidence type="ECO:0000256" key="5">
    <source>
        <dbReference type="SAM" id="Phobius"/>
    </source>
</evidence>
<dbReference type="PANTHER" id="PTHR37306">
    <property type="entry name" value="COLICIN V PRODUCTION PROTEIN"/>
    <property type="match status" value="1"/>
</dbReference>
<proteinExistence type="predicted"/>
<evidence type="ECO:0000256" key="2">
    <source>
        <dbReference type="ARBA" id="ARBA00022692"/>
    </source>
</evidence>
<dbReference type="EMBL" id="JAGQHS010000089">
    <property type="protein sequence ID" value="MCA9757238.1"/>
    <property type="molecule type" value="Genomic_DNA"/>
</dbReference>
<dbReference type="InterPro" id="IPR003825">
    <property type="entry name" value="Colicin-V_CvpA"/>
</dbReference>
<dbReference type="PANTHER" id="PTHR37306:SF1">
    <property type="entry name" value="COLICIN V PRODUCTION PROTEIN"/>
    <property type="match status" value="1"/>
</dbReference>
<feature type="transmembrane region" description="Helical" evidence="5">
    <location>
        <begin position="29"/>
        <end position="50"/>
    </location>
</feature>
<dbReference type="GO" id="GO:0016020">
    <property type="term" value="C:membrane"/>
    <property type="evidence" value="ECO:0007669"/>
    <property type="project" value="UniProtKB-SubCell"/>
</dbReference>